<reference evidence="1 2" key="1">
    <citation type="journal article" date="2016" name="Genome Biol. Evol.">
        <title>Divergent and convergent evolution of fungal pathogenicity.</title>
        <authorList>
            <person name="Shang Y."/>
            <person name="Xiao G."/>
            <person name="Zheng P."/>
            <person name="Cen K."/>
            <person name="Zhan S."/>
            <person name="Wang C."/>
        </authorList>
    </citation>
    <scope>NUCLEOTIDE SEQUENCE [LARGE SCALE GENOMIC DNA]</scope>
    <source>
        <strain evidence="1 2">RCEF 1005</strain>
    </source>
</reference>
<comment type="caution">
    <text evidence="1">The sequence shown here is derived from an EMBL/GenBank/DDBJ whole genome shotgun (WGS) entry which is preliminary data.</text>
</comment>
<keyword evidence="2" id="KW-1185">Reference proteome</keyword>
<accession>A0A162KB75</accession>
<protein>
    <submittedName>
        <fullName evidence="1">Uncharacterized protein</fullName>
    </submittedName>
</protein>
<sequence>MLLSNFQPPQWERMATSLSRCGPKCTAQRILKVLGVTSELLRHPTKQRLTQYHKVVFSLATSSFQSGILQGDNCLSTTESACDGAHMSAYEQVNDSIWHDRIDDSLSPEIGRQLANASSLPWLVLAPL</sequence>
<organism evidence="1 2">
    <name type="scientific">Akanthomyces lecanii RCEF 1005</name>
    <dbReference type="NCBI Taxonomy" id="1081108"/>
    <lineage>
        <taxon>Eukaryota</taxon>
        <taxon>Fungi</taxon>
        <taxon>Dikarya</taxon>
        <taxon>Ascomycota</taxon>
        <taxon>Pezizomycotina</taxon>
        <taxon>Sordariomycetes</taxon>
        <taxon>Hypocreomycetidae</taxon>
        <taxon>Hypocreales</taxon>
        <taxon>Cordycipitaceae</taxon>
        <taxon>Akanthomyces</taxon>
        <taxon>Cordyceps confragosa</taxon>
    </lineage>
</organism>
<name>A0A162KB75_CORDF</name>
<evidence type="ECO:0000313" key="1">
    <source>
        <dbReference type="EMBL" id="OAA80282.1"/>
    </source>
</evidence>
<gene>
    <name evidence="1" type="ORF">LEL_03768</name>
</gene>
<evidence type="ECO:0000313" key="2">
    <source>
        <dbReference type="Proteomes" id="UP000076881"/>
    </source>
</evidence>
<dbReference type="Proteomes" id="UP000076881">
    <property type="component" value="Unassembled WGS sequence"/>
</dbReference>
<dbReference type="AlphaFoldDB" id="A0A162KB75"/>
<proteinExistence type="predicted"/>
<dbReference type="EMBL" id="AZHF01000002">
    <property type="protein sequence ID" value="OAA80282.1"/>
    <property type="molecule type" value="Genomic_DNA"/>
</dbReference>